<feature type="transmembrane region" description="Helical" evidence="7">
    <location>
        <begin position="111"/>
        <end position="131"/>
    </location>
</feature>
<feature type="transmembrane region" description="Helical" evidence="7">
    <location>
        <begin position="138"/>
        <end position="157"/>
    </location>
</feature>
<dbReference type="Pfam" id="PF04258">
    <property type="entry name" value="Peptidase_A22B"/>
    <property type="match status" value="1"/>
</dbReference>
<proteinExistence type="inferred from homology"/>
<feature type="transmembrane region" description="Helical" evidence="7">
    <location>
        <begin position="44"/>
        <end position="64"/>
    </location>
</feature>
<dbReference type="GO" id="GO:0098553">
    <property type="term" value="C:lumenal side of endoplasmic reticulum membrane"/>
    <property type="evidence" value="ECO:0007669"/>
    <property type="project" value="TreeGrafter"/>
</dbReference>
<evidence type="ECO:0000256" key="5">
    <source>
        <dbReference type="ARBA" id="ARBA00022989"/>
    </source>
</evidence>
<feature type="transmembrane region" description="Helical" evidence="7">
    <location>
        <begin position="274"/>
        <end position="291"/>
    </location>
</feature>
<evidence type="ECO:0000256" key="2">
    <source>
        <dbReference type="ARBA" id="ARBA00006859"/>
    </source>
</evidence>
<evidence type="ECO:0000313" key="8">
    <source>
        <dbReference type="EMBL" id="CAD9551537.1"/>
    </source>
</evidence>
<protein>
    <submittedName>
        <fullName evidence="8">Uncharacterized protein</fullName>
    </submittedName>
</protein>
<gene>
    <name evidence="8" type="ORF">CGLO1086_LOCUS591</name>
</gene>
<evidence type="ECO:0000256" key="4">
    <source>
        <dbReference type="ARBA" id="ARBA00022801"/>
    </source>
</evidence>
<keyword evidence="4" id="KW-0378">Hydrolase</keyword>
<sequence length="319" mass="35357">MLEPGTVLLFLLAVATVIYSTWRSSPKEGLPPAIENSVSEVKPIHALLFVIAGSAVLLLIFYFLTTIEVVLTIMFSLAAVSALVFVLQPFAESWLPRNWPADTRVPYLGPVPTATVVLFPIAVIITAAYLFSRSQMSWNWILNDLVGFALCVQFVALLRVNSLLVATVLLIAVFFYDIFWVFFSRPIFGDNVMVHAAQIELPIKLLCPVPGSFTMLGLGDIVLPSLLIAFNMRMDQDRRRAWYSGYWFASLVGYTVGLVACYLALAITAHAQPATIYLNPGILIPTLILAWKRGELSELWKGKKPQLYNSDEVEALVGD</sequence>
<dbReference type="PANTHER" id="PTHR12174">
    <property type="entry name" value="SIGNAL PEPTIDE PEPTIDASE"/>
    <property type="match status" value="1"/>
</dbReference>
<keyword evidence="5 7" id="KW-1133">Transmembrane helix</keyword>
<dbReference type="SMART" id="SM00730">
    <property type="entry name" value="PSN"/>
    <property type="match status" value="1"/>
</dbReference>
<comment type="similarity">
    <text evidence="2">Belongs to the peptidase A22B family.</text>
</comment>
<keyword evidence="6 7" id="KW-0472">Membrane</keyword>
<organism evidence="8">
    <name type="scientific">Cyanoptyche gloeocystis</name>
    <dbReference type="NCBI Taxonomy" id="77922"/>
    <lineage>
        <taxon>Eukaryota</taxon>
        <taxon>Glaucocystophyceae</taxon>
        <taxon>Glaucocystophyceae incertae sedis</taxon>
        <taxon>Cyanoptyche</taxon>
    </lineage>
</organism>
<evidence type="ECO:0000256" key="3">
    <source>
        <dbReference type="ARBA" id="ARBA00022692"/>
    </source>
</evidence>
<dbReference type="GO" id="GO:0098554">
    <property type="term" value="C:cytoplasmic side of endoplasmic reticulum membrane"/>
    <property type="evidence" value="ECO:0007669"/>
    <property type="project" value="TreeGrafter"/>
</dbReference>
<dbReference type="GO" id="GO:0005765">
    <property type="term" value="C:lysosomal membrane"/>
    <property type="evidence" value="ECO:0007669"/>
    <property type="project" value="TreeGrafter"/>
</dbReference>
<dbReference type="GO" id="GO:0033619">
    <property type="term" value="P:membrane protein proteolysis"/>
    <property type="evidence" value="ECO:0007669"/>
    <property type="project" value="TreeGrafter"/>
</dbReference>
<evidence type="ECO:0000256" key="1">
    <source>
        <dbReference type="ARBA" id="ARBA00004127"/>
    </source>
</evidence>
<evidence type="ECO:0000256" key="6">
    <source>
        <dbReference type="ARBA" id="ARBA00023136"/>
    </source>
</evidence>
<keyword evidence="3 7" id="KW-0812">Transmembrane</keyword>
<feature type="transmembrane region" description="Helical" evidence="7">
    <location>
        <begin position="71"/>
        <end position="91"/>
    </location>
</feature>
<dbReference type="PANTHER" id="PTHR12174:SF103">
    <property type="entry name" value="INTRAMEMBRANE PROTEASE (IMPAS) FAMILY"/>
    <property type="match status" value="1"/>
</dbReference>
<dbReference type="AlphaFoldDB" id="A0A7S2NNJ0"/>
<comment type="subcellular location">
    <subcellularLocation>
        <location evidence="1">Endomembrane system</location>
        <topology evidence="1">Multi-pass membrane protein</topology>
    </subcellularLocation>
</comment>
<reference evidence="8" key="1">
    <citation type="submission" date="2021-01" db="EMBL/GenBank/DDBJ databases">
        <authorList>
            <person name="Corre E."/>
            <person name="Pelletier E."/>
            <person name="Niang G."/>
            <person name="Scheremetjew M."/>
            <person name="Finn R."/>
            <person name="Kale V."/>
            <person name="Holt S."/>
            <person name="Cochrane G."/>
            <person name="Meng A."/>
            <person name="Brown T."/>
            <person name="Cohen L."/>
        </authorList>
    </citation>
    <scope>NUCLEOTIDE SEQUENCE</scope>
    <source>
        <strain evidence="8">SAG4.97</strain>
    </source>
</reference>
<evidence type="ECO:0000256" key="7">
    <source>
        <dbReference type="SAM" id="Phobius"/>
    </source>
</evidence>
<feature type="transmembrane region" description="Helical" evidence="7">
    <location>
        <begin position="163"/>
        <end position="183"/>
    </location>
</feature>
<feature type="transmembrane region" description="Helical" evidence="7">
    <location>
        <begin position="241"/>
        <end position="268"/>
    </location>
</feature>
<accession>A0A7S2NNJ0</accession>
<dbReference type="EMBL" id="HBGX01001282">
    <property type="protein sequence ID" value="CAD9551537.1"/>
    <property type="molecule type" value="Transcribed_RNA"/>
</dbReference>
<dbReference type="InterPro" id="IPR006639">
    <property type="entry name" value="Preselin/SPP"/>
</dbReference>
<name>A0A7S2NNJ0_9EUKA</name>
<dbReference type="GO" id="GO:0042500">
    <property type="term" value="F:aspartic endopeptidase activity, intramembrane cleaving"/>
    <property type="evidence" value="ECO:0007669"/>
    <property type="project" value="InterPro"/>
</dbReference>
<dbReference type="GO" id="GO:0030660">
    <property type="term" value="C:Golgi-associated vesicle membrane"/>
    <property type="evidence" value="ECO:0007669"/>
    <property type="project" value="TreeGrafter"/>
</dbReference>
<dbReference type="InterPro" id="IPR007369">
    <property type="entry name" value="Peptidase_A22B_SPP"/>
</dbReference>